<evidence type="ECO:0000313" key="1">
    <source>
        <dbReference type="EMBL" id="GAG63401.1"/>
    </source>
</evidence>
<name>X1AU58_9ZZZZ</name>
<protein>
    <submittedName>
        <fullName evidence="1">Uncharacterized protein</fullName>
    </submittedName>
</protein>
<proteinExistence type="predicted"/>
<organism evidence="1">
    <name type="scientific">marine sediment metagenome</name>
    <dbReference type="NCBI Taxonomy" id="412755"/>
    <lineage>
        <taxon>unclassified sequences</taxon>
        <taxon>metagenomes</taxon>
        <taxon>ecological metagenomes</taxon>
    </lineage>
</organism>
<dbReference type="AlphaFoldDB" id="X1AU58"/>
<accession>X1AU58</accession>
<reference evidence="1" key="1">
    <citation type="journal article" date="2014" name="Front. Microbiol.">
        <title>High frequency of phylogenetically diverse reductive dehalogenase-homologous genes in deep subseafloor sedimentary metagenomes.</title>
        <authorList>
            <person name="Kawai M."/>
            <person name="Futagami T."/>
            <person name="Toyoda A."/>
            <person name="Takaki Y."/>
            <person name="Nishi S."/>
            <person name="Hori S."/>
            <person name="Arai W."/>
            <person name="Tsubouchi T."/>
            <person name="Morono Y."/>
            <person name="Uchiyama I."/>
            <person name="Ito T."/>
            <person name="Fujiyama A."/>
            <person name="Inagaki F."/>
            <person name="Takami H."/>
        </authorList>
    </citation>
    <scope>NUCLEOTIDE SEQUENCE</scope>
    <source>
        <strain evidence="1">Expedition CK06-06</strain>
    </source>
</reference>
<dbReference type="EMBL" id="BART01007781">
    <property type="protein sequence ID" value="GAG63401.1"/>
    <property type="molecule type" value="Genomic_DNA"/>
</dbReference>
<sequence>MANKSLESKAKRGSLAKTANEIAYLNSMMPEVRQEGYTCVSGCTDCVSCGGNDYAPRKKQILN</sequence>
<gene>
    <name evidence="1" type="ORF">S01H4_17637</name>
</gene>
<comment type="caution">
    <text evidence="1">The sequence shown here is derived from an EMBL/GenBank/DDBJ whole genome shotgun (WGS) entry which is preliminary data.</text>
</comment>